<sequence>MSPLPIFYAPGATESITASPRSSCLLNSRPDWTPDTRARVVPARMPKGRRPAKLLPPVSVEEAVGNVVKSLRMRAAGHARRVLQWEELARAMGKGKGAARIAFLRNLNPNLRRGPFTAEEVMLVACLHLKLCRSCESPISEIGIALGTTDAYGLPIDFRSPFDISDLLRKTAEKDCPPRSAAQSLFFFNYARRLPAVMASEGFAGDRAWDLLAWNFRKAVQTVTPHSSKELELLLRALHQTGQLAKFGFRSNTLPTEMRRAVQQLRHFCARRNDPAGLLWGRTRPRTPTQTVEVAPIADAAVHITAGPRSAAAAGETGASNGNASPDKLLALLRAAGMANNVVALGSPAGTGGRPQLWARAEGPWEQHQPSRKSERNVRRRIVDVAAGSNYLLVNR</sequence>
<reference evidence="2 3" key="1">
    <citation type="journal article" date="2024" name="Nat. Commun.">
        <title>Phylogenomics reveals the evolutionary origins of lichenization in chlorophyte algae.</title>
        <authorList>
            <person name="Puginier C."/>
            <person name="Libourel C."/>
            <person name="Otte J."/>
            <person name="Skaloud P."/>
            <person name="Haon M."/>
            <person name="Grisel S."/>
            <person name="Petersen M."/>
            <person name="Berrin J.G."/>
            <person name="Delaux P.M."/>
            <person name="Dal Grande F."/>
            <person name="Keller J."/>
        </authorList>
    </citation>
    <scope>NUCLEOTIDE SEQUENCE [LARGE SCALE GENOMIC DNA]</scope>
    <source>
        <strain evidence="2 3">SAG 216-7</strain>
    </source>
</reference>
<dbReference type="Proteomes" id="UP001491310">
    <property type="component" value="Unassembled WGS sequence"/>
</dbReference>
<proteinExistence type="predicted"/>
<accession>A0ABR2Z4T3</accession>
<feature type="region of interest" description="Disordered" evidence="1">
    <location>
        <begin position="347"/>
        <end position="377"/>
    </location>
</feature>
<evidence type="ECO:0000313" key="3">
    <source>
        <dbReference type="Proteomes" id="UP001491310"/>
    </source>
</evidence>
<evidence type="ECO:0000256" key="1">
    <source>
        <dbReference type="SAM" id="MobiDB-lite"/>
    </source>
</evidence>
<comment type="caution">
    <text evidence="2">The sequence shown here is derived from an EMBL/GenBank/DDBJ whole genome shotgun (WGS) entry which is preliminary data.</text>
</comment>
<protein>
    <submittedName>
        <fullName evidence="2">Uncharacterized protein</fullName>
    </submittedName>
</protein>
<name>A0ABR2Z4T3_9CHLO</name>
<evidence type="ECO:0000313" key="2">
    <source>
        <dbReference type="EMBL" id="KAK9918499.1"/>
    </source>
</evidence>
<organism evidence="2 3">
    <name type="scientific">Coccomyxa subellipsoidea</name>
    <dbReference type="NCBI Taxonomy" id="248742"/>
    <lineage>
        <taxon>Eukaryota</taxon>
        <taxon>Viridiplantae</taxon>
        <taxon>Chlorophyta</taxon>
        <taxon>core chlorophytes</taxon>
        <taxon>Trebouxiophyceae</taxon>
        <taxon>Trebouxiophyceae incertae sedis</taxon>
        <taxon>Coccomyxaceae</taxon>
        <taxon>Coccomyxa</taxon>
    </lineage>
</organism>
<keyword evidence="3" id="KW-1185">Reference proteome</keyword>
<gene>
    <name evidence="2" type="ORF">WJX75_004504</name>
</gene>
<dbReference type="EMBL" id="JALJOT010000001">
    <property type="protein sequence ID" value="KAK9918499.1"/>
    <property type="molecule type" value="Genomic_DNA"/>
</dbReference>